<sequence>MDAMHMQQQMLEQQLLKAAEMMESQIDTEMKKMNELDDDDIESLRQKRLNAMQKAHAAKQEFVAKGHGGYDELPSEKDFFDKIKNCKRAVVHFYRPTTLRCEIFDKHLALLAPKHVETRFVKLNAEKCPFLCERLAIRVIPTLLLIVDGKTQEKVVGFDQLGGHDNFSTEMLEWRLGVSKAINYRGDISQPPEENAQPRKNLLNANRRIRSNDDPDTDDELFGDD</sequence>
<organism evidence="5 6">
    <name type="scientific">Oikopleura dioica</name>
    <name type="common">Tunicate</name>
    <dbReference type="NCBI Taxonomy" id="34765"/>
    <lineage>
        <taxon>Eukaryota</taxon>
        <taxon>Metazoa</taxon>
        <taxon>Chordata</taxon>
        <taxon>Tunicata</taxon>
        <taxon>Appendicularia</taxon>
        <taxon>Copelata</taxon>
        <taxon>Oikopleuridae</taxon>
        <taxon>Oikopleura</taxon>
    </lineage>
</organism>
<reference evidence="5 6" key="1">
    <citation type="journal article" date="2010" name="Science">
        <title>Plasticity of animal genome architecture unmasked by rapid evolution of a pelagic tunicate.</title>
        <authorList>
            <person name="Denoeud F."/>
            <person name="Henriet S."/>
            <person name="Mungpakdee S."/>
            <person name="Aury J.M."/>
            <person name="Da Silva C."/>
            <person name="Brinkmann H."/>
            <person name="Mikhaleva J."/>
            <person name="Olsen L.C."/>
            <person name="Jubin C."/>
            <person name="Canestro C."/>
            <person name="Bouquet J.M."/>
            <person name="Danks G."/>
            <person name="Poulain J."/>
            <person name="Campsteijn C."/>
            <person name="Adamski M."/>
            <person name="Cross I."/>
            <person name="Yadetie F."/>
            <person name="Muffato M."/>
            <person name="Louis A."/>
            <person name="Butcher S."/>
            <person name="Tsagkogeorga G."/>
            <person name="Konrad A."/>
            <person name="Singh S."/>
            <person name="Jensen M.F."/>
            <person name="Cong E.H."/>
            <person name="Eikeseth-Otteraa H."/>
            <person name="Noel B."/>
            <person name="Anthouard V."/>
            <person name="Porcel B.M."/>
            <person name="Kachouri-Lafond R."/>
            <person name="Nishino A."/>
            <person name="Ugolini M."/>
            <person name="Chourrout P."/>
            <person name="Nishida H."/>
            <person name="Aasland R."/>
            <person name="Huzurbazar S."/>
            <person name="Westhof E."/>
            <person name="Delsuc F."/>
            <person name="Lehrach H."/>
            <person name="Reinhardt R."/>
            <person name="Weissenbach J."/>
            <person name="Roy S.W."/>
            <person name="Artiguenave F."/>
            <person name="Postlethwait J.H."/>
            <person name="Manak J.R."/>
            <person name="Thompson E.M."/>
            <person name="Jaillon O."/>
            <person name="Du Pasquier L."/>
            <person name="Boudinot P."/>
            <person name="Liberles D.A."/>
            <person name="Volff J.N."/>
            <person name="Philippe H."/>
            <person name="Lenhard B."/>
            <person name="Roest Crollius H."/>
            <person name="Wincker P."/>
            <person name="Chourrout D."/>
        </authorList>
    </citation>
    <scope>NUCLEOTIDE SEQUENCE [LARGE SCALE GENOMIC DNA]</scope>
</reference>
<dbReference type="FunCoup" id="E4X5K6">
    <property type="interactions" value="637"/>
</dbReference>
<feature type="compositionally biased region" description="Acidic residues" evidence="3">
    <location>
        <begin position="214"/>
        <end position="225"/>
    </location>
</feature>
<evidence type="ECO:0000313" key="5">
    <source>
        <dbReference type="EMBL" id="CBY18575.1"/>
    </source>
</evidence>
<dbReference type="Pfam" id="PF00085">
    <property type="entry name" value="Thioredoxin"/>
    <property type="match status" value="1"/>
</dbReference>
<evidence type="ECO:0000259" key="4">
    <source>
        <dbReference type="Pfam" id="PF00085"/>
    </source>
</evidence>
<dbReference type="InParanoid" id="E4X5K6"/>
<dbReference type="SUPFAM" id="SSF52833">
    <property type="entry name" value="Thioredoxin-like"/>
    <property type="match status" value="1"/>
</dbReference>
<dbReference type="AlphaFoldDB" id="E4X5K6"/>
<feature type="domain" description="Thioredoxin" evidence="4">
    <location>
        <begin position="76"/>
        <end position="159"/>
    </location>
</feature>
<dbReference type="Gene3D" id="3.40.30.10">
    <property type="entry name" value="Glutaredoxin"/>
    <property type="match status" value="1"/>
</dbReference>
<evidence type="ECO:0000256" key="2">
    <source>
        <dbReference type="SAM" id="Coils"/>
    </source>
</evidence>
<feature type="coiled-coil region" evidence="2">
    <location>
        <begin position="19"/>
        <end position="61"/>
    </location>
</feature>
<evidence type="ECO:0000313" key="6">
    <source>
        <dbReference type="Proteomes" id="UP000001307"/>
    </source>
</evidence>
<keyword evidence="6" id="KW-1185">Reference proteome</keyword>
<dbReference type="InterPro" id="IPR036249">
    <property type="entry name" value="Thioredoxin-like_sf"/>
</dbReference>
<gene>
    <name evidence="5" type="ORF">GSOID_T00002443001</name>
</gene>
<accession>E4X5K6</accession>
<dbReference type="OrthoDB" id="10257948at2759"/>
<proteinExistence type="predicted"/>
<evidence type="ECO:0000256" key="3">
    <source>
        <dbReference type="SAM" id="MobiDB-lite"/>
    </source>
</evidence>
<dbReference type="Proteomes" id="UP000001307">
    <property type="component" value="Unassembled WGS sequence"/>
</dbReference>
<evidence type="ECO:0000256" key="1">
    <source>
        <dbReference type="ARBA" id="ARBA00026148"/>
    </source>
</evidence>
<keyword evidence="2" id="KW-0175">Coiled coil</keyword>
<dbReference type="InterPro" id="IPR013766">
    <property type="entry name" value="Thioredoxin_domain"/>
</dbReference>
<dbReference type="PANTHER" id="PTHR21148">
    <property type="entry name" value="THIOREDOXIN DOMAIN-CONTAINING PROTEIN 9"/>
    <property type="match status" value="1"/>
</dbReference>
<name>E4X5K6_OIKDI</name>
<feature type="region of interest" description="Disordered" evidence="3">
    <location>
        <begin position="187"/>
        <end position="225"/>
    </location>
</feature>
<dbReference type="CDD" id="cd02989">
    <property type="entry name" value="Phd_like_TxnDC9"/>
    <property type="match status" value="1"/>
</dbReference>
<protein>
    <recommendedName>
        <fullName evidence="1">Thioredoxin domain-containing protein 9</fullName>
    </recommendedName>
</protein>
<dbReference type="EMBL" id="FN653025">
    <property type="protein sequence ID" value="CBY18575.1"/>
    <property type="molecule type" value="Genomic_DNA"/>
</dbReference>